<dbReference type="HOGENOM" id="CLU_1357590_0_0_1"/>
<sequence>MVTPSPKPIKTYVVVNPKAFNTCHLQIHHDNRPILWAETKRAFFSKPQVNLHTGSEDGPIVAAAKLKPMSSSFLVAFGDAAAKEIWEKVESGSFTKKQYGFTFQERQYCWRRTHDKSLGASSMGSQDFKLLDATDDKTVLAAYINQKWSTREGKGRIDWMAELGQDVEIMAIAVLLGLAMRIRAARSAAAGGAGGGGGGGGG</sequence>
<dbReference type="STRING" id="675120.N1PSJ4"/>
<accession>N1PSJ4</accession>
<dbReference type="EMBL" id="KB446538">
    <property type="protein sequence ID" value="EME45394.1"/>
    <property type="molecule type" value="Genomic_DNA"/>
</dbReference>
<dbReference type="OMA" id="CWRRTHD"/>
<reference evidence="2" key="1">
    <citation type="journal article" date="2012" name="PLoS Genet.">
        <title>The genomes of the fungal plant pathogens Cladosporium fulvum and Dothistroma septosporum reveal adaptation to different hosts and lifestyles but also signatures of common ancestry.</title>
        <authorList>
            <person name="de Wit P.J.G.M."/>
            <person name="van der Burgt A."/>
            <person name="Oekmen B."/>
            <person name="Stergiopoulos I."/>
            <person name="Abd-Elsalam K.A."/>
            <person name="Aerts A.L."/>
            <person name="Bahkali A.H."/>
            <person name="Beenen H.G."/>
            <person name="Chettri P."/>
            <person name="Cox M.P."/>
            <person name="Datema E."/>
            <person name="de Vries R.P."/>
            <person name="Dhillon B."/>
            <person name="Ganley A.R."/>
            <person name="Griffiths S.A."/>
            <person name="Guo Y."/>
            <person name="Hamelin R.C."/>
            <person name="Henrissat B."/>
            <person name="Kabir M.S."/>
            <person name="Jashni M.K."/>
            <person name="Kema G."/>
            <person name="Klaubauf S."/>
            <person name="Lapidus A."/>
            <person name="Levasseur A."/>
            <person name="Lindquist E."/>
            <person name="Mehrabi R."/>
            <person name="Ohm R.A."/>
            <person name="Owen T.J."/>
            <person name="Salamov A."/>
            <person name="Schwelm A."/>
            <person name="Schijlen E."/>
            <person name="Sun H."/>
            <person name="van den Burg H.A."/>
            <person name="van Ham R.C.H.J."/>
            <person name="Zhang S."/>
            <person name="Goodwin S.B."/>
            <person name="Grigoriev I.V."/>
            <person name="Collemare J."/>
            <person name="Bradshaw R.E."/>
        </authorList>
    </citation>
    <scope>NUCLEOTIDE SEQUENCE [LARGE SCALE GENOMIC DNA]</scope>
    <source>
        <strain evidence="2">NZE10 / CBS 128990</strain>
    </source>
</reference>
<evidence type="ECO:0000313" key="2">
    <source>
        <dbReference type="Proteomes" id="UP000016933"/>
    </source>
</evidence>
<organism evidence="1 2">
    <name type="scientific">Dothistroma septosporum (strain NZE10 / CBS 128990)</name>
    <name type="common">Red band needle blight fungus</name>
    <name type="synonym">Mycosphaerella pini</name>
    <dbReference type="NCBI Taxonomy" id="675120"/>
    <lineage>
        <taxon>Eukaryota</taxon>
        <taxon>Fungi</taxon>
        <taxon>Dikarya</taxon>
        <taxon>Ascomycota</taxon>
        <taxon>Pezizomycotina</taxon>
        <taxon>Dothideomycetes</taxon>
        <taxon>Dothideomycetidae</taxon>
        <taxon>Mycosphaerellales</taxon>
        <taxon>Mycosphaerellaceae</taxon>
        <taxon>Dothistroma</taxon>
    </lineage>
</organism>
<dbReference type="OrthoDB" id="3646623at2759"/>
<reference evidence="1 2" key="2">
    <citation type="journal article" date="2012" name="PLoS Pathog.">
        <title>Diverse lifestyles and strategies of plant pathogenesis encoded in the genomes of eighteen Dothideomycetes fungi.</title>
        <authorList>
            <person name="Ohm R.A."/>
            <person name="Feau N."/>
            <person name="Henrissat B."/>
            <person name="Schoch C.L."/>
            <person name="Horwitz B.A."/>
            <person name="Barry K.W."/>
            <person name="Condon B.J."/>
            <person name="Copeland A.C."/>
            <person name="Dhillon B."/>
            <person name="Glaser F."/>
            <person name="Hesse C.N."/>
            <person name="Kosti I."/>
            <person name="LaButti K."/>
            <person name="Lindquist E.A."/>
            <person name="Lucas S."/>
            <person name="Salamov A.A."/>
            <person name="Bradshaw R.E."/>
            <person name="Ciuffetti L."/>
            <person name="Hamelin R.C."/>
            <person name="Kema G.H.J."/>
            <person name="Lawrence C."/>
            <person name="Scott J.A."/>
            <person name="Spatafora J.W."/>
            <person name="Turgeon B.G."/>
            <person name="de Wit P.J.G.M."/>
            <person name="Zhong S."/>
            <person name="Goodwin S.B."/>
            <person name="Grigoriev I.V."/>
        </authorList>
    </citation>
    <scope>NUCLEOTIDE SEQUENCE [LARGE SCALE GENOMIC DNA]</scope>
    <source>
        <strain evidence="2">NZE10 / CBS 128990</strain>
    </source>
</reference>
<name>N1PSJ4_DOTSN</name>
<protein>
    <submittedName>
        <fullName evidence="1">Uncharacterized protein</fullName>
    </submittedName>
</protein>
<dbReference type="Proteomes" id="UP000016933">
    <property type="component" value="Unassembled WGS sequence"/>
</dbReference>
<gene>
    <name evidence="1" type="ORF">DOTSEDRAFT_79398</name>
</gene>
<evidence type="ECO:0000313" key="1">
    <source>
        <dbReference type="EMBL" id="EME45394.1"/>
    </source>
</evidence>
<proteinExistence type="predicted"/>
<dbReference type="AlphaFoldDB" id="N1PSJ4"/>
<dbReference type="eggNOG" id="ENOG502SVRN">
    <property type="taxonomic scope" value="Eukaryota"/>
</dbReference>
<keyword evidence="2" id="KW-1185">Reference proteome</keyword>